<protein>
    <submittedName>
        <fullName evidence="1">Uncharacterized protein</fullName>
    </submittedName>
</protein>
<dbReference type="Proteomes" id="UP000765509">
    <property type="component" value="Unassembled WGS sequence"/>
</dbReference>
<accession>A0A9Q3Q2A7</accession>
<gene>
    <name evidence="1" type="ORF">O181_122424</name>
</gene>
<sequence>MIGVPFLTSLELAYKTSINASTNQTPAILEKGWNPKLIQHSLRKDLVGINPTASSFKGVLDKGRKHAVRSMENSFEYAKDKWDKSHSTPDFKVGDLLLISTTNFKNIK</sequence>
<proteinExistence type="predicted"/>
<dbReference type="EMBL" id="AVOT02113193">
    <property type="protein sequence ID" value="MBW0582709.1"/>
    <property type="molecule type" value="Genomic_DNA"/>
</dbReference>
<evidence type="ECO:0000313" key="2">
    <source>
        <dbReference type="Proteomes" id="UP000765509"/>
    </source>
</evidence>
<comment type="caution">
    <text evidence="1">The sequence shown here is derived from an EMBL/GenBank/DDBJ whole genome shotgun (WGS) entry which is preliminary data.</text>
</comment>
<organism evidence="1 2">
    <name type="scientific">Austropuccinia psidii MF-1</name>
    <dbReference type="NCBI Taxonomy" id="1389203"/>
    <lineage>
        <taxon>Eukaryota</taxon>
        <taxon>Fungi</taxon>
        <taxon>Dikarya</taxon>
        <taxon>Basidiomycota</taxon>
        <taxon>Pucciniomycotina</taxon>
        <taxon>Pucciniomycetes</taxon>
        <taxon>Pucciniales</taxon>
        <taxon>Sphaerophragmiaceae</taxon>
        <taxon>Austropuccinia</taxon>
    </lineage>
</organism>
<dbReference type="AlphaFoldDB" id="A0A9Q3Q2A7"/>
<evidence type="ECO:0000313" key="1">
    <source>
        <dbReference type="EMBL" id="MBW0582709.1"/>
    </source>
</evidence>
<keyword evidence="2" id="KW-1185">Reference proteome</keyword>
<reference evidence="1" key="1">
    <citation type="submission" date="2021-03" db="EMBL/GenBank/DDBJ databases">
        <title>Draft genome sequence of rust myrtle Austropuccinia psidii MF-1, a brazilian biotype.</title>
        <authorList>
            <person name="Quecine M.C."/>
            <person name="Pachon D.M.R."/>
            <person name="Bonatelli M.L."/>
            <person name="Correr F.H."/>
            <person name="Franceschini L.M."/>
            <person name="Leite T.F."/>
            <person name="Margarido G.R.A."/>
            <person name="Almeida C.A."/>
            <person name="Ferrarezi J.A."/>
            <person name="Labate C.A."/>
        </authorList>
    </citation>
    <scope>NUCLEOTIDE SEQUENCE</scope>
    <source>
        <strain evidence="1">MF-1</strain>
    </source>
</reference>
<name>A0A9Q3Q2A7_9BASI</name>